<evidence type="ECO:0000313" key="1">
    <source>
        <dbReference type="EMBL" id="AII86782.1"/>
    </source>
</evidence>
<reference evidence="1 2" key="1">
    <citation type="journal article" date="2014" name="ISME J.">
        <title>Adaptation of an abundant Roseobacter RCA organism to pelagic systems revealed by genomic and transcriptomic analyses.</title>
        <authorList>
            <person name="Voget S."/>
            <person name="Wemheuer B."/>
            <person name="Brinkhoff T."/>
            <person name="Vollmers J."/>
            <person name="Dietrich S."/>
            <person name="Giebel H.A."/>
            <person name="Beardsley C."/>
            <person name="Sardemann C."/>
            <person name="Bakenhus I."/>
            <person name="Billerbeck S."/>
            <person name="Daniel R."/>
            <person name="Simon M."/>
        </authorList>
    </citation>
    <scope>NUCLEOTIDE SEQUENCE [LARGE SCALE GENOMIC DNA]</scope>
    <source>
        <strain evidence="1 2">RCA23</strain>
    </source>
</reference>
<dbReference type="AlphaFoldDB" id="A0AAN0VI48"/>
<evidence type="ECO:0000313" key="2">
    <source>
        <dbReference type="Proteomes" id="UP000028680"/>
    </source>
</evidence>
<protein>
    <submittedName>
        <fullName evidence="1">Uncharacterized protein</fullName>
    </submittedName>
</protein>
<gene>
    <name evidence="1" type="ORF">RCA23_c12350</name>
</gene>
<dbReference type="EMBL" id="CP003984">
    <property type="protein sequence ID" value="AII86782.1"/>
    <property type="molecule type" value="Genomic_DNA"/>
</dbReference>
<dbReference type="KEGG" id="ptp:RCA23_c12350"/>
<dbReference type="RefSeq" id="WP_044049596.1">
    <property type="nucleotide sequence ID" value="NZ_CP003984.1"/>
</dbReference>
<accession>A0AAN0VI48</accession>
<keyword evidence="2" id="KW-1185">Reference proteome</keyword>
<sequence>MVEVDPVKQIRNFKELKQIDAYKKWHKNISEELAVELDEKERELFCLSMNAETPLEHSFWKQVWHYEQFLTAKNKKKTYARYTRRAVEELDVKRFLENLVRKPETLGFKHLEEFDSLDISYEQVILEHADKFDADIIEAVNKRLSKQD</sequence>
<name>A0AAN0VI48_9RHOB</name>
<organism evidence="1 2">
    <name type="scientific">Planktomarina temperata RCA23</name>
    <dbReference type="NCBI Taxonomy" id="666509"/>
    <lineage>
        <taxon>Bacteria</taxon>
        <taxon>Pseudomonadati</taxon>
        <taxon>Pseudomonadota</taxon>
        <taxon>Alphaproteobacteria</taxon>
        <taxon>Rhodobacterales</taxon>
        <taxon>Paracoccaceae</taxon>
        <taxon>Planktomarina</taxon>
    </lineage>
</organism>
<proteinExistence type="predicted"/>
<dbReference type="Proteomes" id="UP000028680">
    <property type="component" value="Chromosome"/>
</dbReference>